<keyword evidence="2" id="KW-0597">Phosphoprotein</keyword>
<dbReference type="InterPro" id="IPR051499">
    <property type="entry name" value="Phosducin-like_reg"/>
</dbReference>
<dbReference type="CDD" id="cd02987">
    <property type="entry name" value="Phd_like_Phd"/>
    <property type="match status" value="1"/>
</dbReference>
<comment type="similarity">
    <text evidence="1">Belongs to the phosducin family.</text>
</comment>
<evidence type="ECO:0000313" key="5">
    <source>
        <dbReference type="Proteomes" id="UP000515135"/>
    </source>
</evidence>
<accession>A0A6P4ZC26</accession>
<evidence type="ECO:0000259" key="4">
    <source>
        <dbReference type="Pfam" id="PF02114"/>
    </source>
</evidence>
<dbReference type="InterPro" id="IPR036249">
    <property type="entry name" value="Thioredoxin-like_sf"/>
</dbReference>
<dbReference type="Pfam" id="PF02114">
    <property type="entry name" value="Phosducin"/>
    <property type="match status" value="2"/>
</dbReference>
<dbReference type="Gene3D" id="3.40.30.10">
    <property type="entry name" value="Glutaredoxin"/>
    <property type="match status" value="1"/>
</dbReference>
<dbReference type="PANTHER" id="PTHR46052">
    <property type="entry name" value="PHOSDUCIN-LIKE PROTEIN"/>
    <property type="match status" value="1"/>
</dbReference>
<dbReference type="AlphaFoldDB" id="A0A6P4ZC26"/>
<keyword evidence="5" id="KW-1185">Reference proteome</keyword>
<proteinExistence type="inferred from homology"/>
<dbReference type="OrthoDB" id="70588at2759"/>
<dbReference type="KEGG" id="bbel:109477402"/>
<dbReference type="PRINTS" id="PR00677">
    <property type="entry name" value="PHOSDUCIN"/>
</dbReference>
<protein>
    <submittedName>
        <fullName evidence="6">Phosducin-like protein</fullName>
    </submittedName>
</protein>
<feature type="domain" description="Phosducin" evidence="4">
    <location>
        <begin position="124"/>
        <end position="277"/>
    </location>
</feature>
<reference evidence="6" key="1">
    <citation type="submission" date="2025-08" db="UniProtKB">
        <authorList>
            <consortium name="RefSeq"/>
        </authorList>
    </citation>
    <scope>IDENTIFICATION</scope>
    <source>
        <tissue evidence="6">Gonad</tissue>
    </source>
</reference>
<evidence type="ECO:0000256" key="1">
    <source>
        <dbReference type="ARBA" id="ARBA00009686"/>
    </source>
</evidence>
<dbReference type="GO" id="GO:0008277">
    <property type="term" value="P:regulation of G protein-coupled receptor signaling pathway"/>
    <property type="evidence" value="ECO:0007669"/>
    <property type="project" value="InterPro"/>
</dbReference>
<feature type="domain" description="Phosducin" evidence="4">
    <location>
        <begin position="56"/>
        <end position="117"/>
    </location>
</feature>
<evidence type="ECO:0000256" key="2">
    <source>
        <dbReference type="ARBA" id="ARBA00022553"/>
    </source>
</evidence>
<dbReference type="GeneID" id="109477402"/>
<name>A0A6P4ZC26_BRABE</name>
<dbReference type="InterPro" id="IPR024253">
    <property type="entry name" value="Phosducin_thioredoxin-like_dom"/>
</dbReference>
<organism evidence="5 6">
    <name type="scientific">Branchiostoma belcheri</name>
    <name type="common">Amphioxus</name>
    <dbReference type="NCBI Taxonomy" id="7741"/>
    <lineage>
        <taxon>Eukaryota</taxon>
        <taxon>Metazoa</taxon>
        <taxon>Chordata</taxon>
        <taxon>Cephalochordata</taxon>
        <taxon>Leptocardii</taxon>
        <taxon>Amphioxiformes</taxon>
        <taxon>Branchiostomatidae</taxon>
        <taxon>Branchiostoma</taxon>
    </lineage>
</organism>
<evidence type="ECO:0000313" key="6">
    <source>
        <dbReference type="RefSeq" id="XP_019634213.1"/>
    </source>
</evidence>
<dbReference type="SUPFAM" id="SSF52833">
    <property type="entry name" value="Thioredoxin-like"/>
    <property type="match status" value="1"/>
</dbReference>
<dbReference type="PANTHER" id="PTHR46052:SF1">
    <property type="entry name" value="PHOSDUCIN-LIKE PROTEIN"/>
    <property type="match status" value="1"/>
</dbReference>
<dbReference type="RefSeq" id="XP_019634213.1">
    <property type="nucleotide sequence ID" value="XM_019778654.1"/>
</dbReference>
<feature type="region of interest" description="Disordered" evidence="3">
    <location>
        <begin position="17"/>
        <end position="69"/>
    </location>
</feature>
<dbReference type="Proteomes" id="UP000515135">
    <property type="component" value="Unplaced"/>
</dbReference>
<evidence type="ECO:0000256" key="3">
    <source>
        <dbReference type="SAM" id="MobiDB-lite"/>
    </source>
</evidence>
<gene>
    <name evidence="6" type="primary">LOC109477402</name>
</gene>
<feature type="compositionally biased region" description="Polar residues" evidence="3">
    <location>
        <begin position="56"/>
        <end position="66"/>
    </location>
</feature>
<feature type="compositionally biased region" description="Acidic residues" evidence="3">
    <location>
        <begin position="20"/>
        <end position="38"/>
    </location>
</feature>
<sequence>MTTLDDKILGLKTQYYVSSSEDEASDDECASDKEDMDQTEQAPVQGTAPGCCQDPSAWQGQATNTGPKGVLEDWRRFKQLETEHRAEQQAEKVALVKKLAFTCRSELNDTEKTEGQEEDDVELDEDSLRWYRGQRLREMQQKSASLPTFGQVLDLTRSQYVDTIDKENKHVLIIIHIFEPFVPGCDAVNGCFQCLAQDHPRVKFCRIQSSEAEVSQTFTSKGLPAILAYRGGQLVANFLRITDQLGEDFFAGDLESFLVEHGLLQSKADVPTVLQQSDSQDDDSDFDVD</sequence>
<dbReference type="InterPro" id="IPR001200">
    <property type="entry name" value="Phosducin"/>
</dbReference>
<dbReference type="InterPro" id="IPR023196">
    <property type="entry name" value="Phosducin_N_dom_sf"/>
</dbReference>
<dbReference type="Gene3D" id="1.10.168.10">
    <property type="entry name" value="Phosducin, domain 2"/>
    <property type="match status" value="1"/>
</dbReference>